<organism evidence="2 3">
    <name type="scientific">Candidatus Scalindua japonica</name>
    <dbReference type="NCBI Taxonomy" id="1284222"/>
    <lineage>
        <taxon>Bacteria</taxon>
        <taxon>Pseudomonadati</taxon>
        <taxon>Planctomycetota</taxon>
        <taxon>Candidatus Brocadiia</taxon>
        <taxon>Candidatus Brocadiales</taxon>
        <taxon>Candidatus Scalinduaceae</taxon>
        <taxon>Candidatus Scalindua</taxon>
    </lineage>
</organism>
<gene>
    <name evidence="2" type="ORF">SCALIN_C05_0241</name>
</gene>
<sequence length="198" mass="22809">MMLSHYHGQIFNASELGKSLGVSDTTVKRYLDILSGTFVVRQLQPWYYNTKKRLVKRPKIFFRDSGLLHSLMAISSEDELTNHPRLGASWEGFALEQVLILLNLREEESFFWAVHTGAELDLVFQRKGQLWGVEIKYNEAPGVTRAMKSALSELELKHMLVIYPGYDTYPMEKNITAVGLWKLKESIENLKRSFPVKT</sequence>
<comment type="caution">
    <text evidence="2">The sequence shown here is derived from an EMBL/GenBank/DDBJ whole genome shotgun (WGS) entry which is preliminary data.</text>
</comment>
<reference evidence="3" key="1">
    <citation type="journal article" date="2017" name="Environ. Microbiol. Rep.">
        <title>Genetic Diversity of Marine Anaerobic Ammonium-Oxidizing Bacteria as Revealed by Genomic and Proteomic Analyses of 'Candidatus Scalindua japonica'.</title>
        <authorList>
            <person name="Oshiki M."/>
            <person name="Mizuto K."/>
            <person name="Kimura Z."/>
            <person name="Kindaichi T."/>
            <person name="Satoh H."/>
            <person name="Okabe S."/>
        </authorList>
    </citation>
    <scope>NUCLEOTIDE SEQUENCE [LARGE SCALE GENOMIC DNA]</scope>
    <source>
        <strain evidence="3">husup-a2</strain>
    </source>
</reference>
<feature type="domain" description="DUF4143" evidence="1">
    <location>
        <begin position="2"/>
        <end position="138"/>
    </location>
</feature>
<protein>
    <submittedName>
        <fullName evidence="2">AAA ATPase</fullName>
    </submittedName>
</protein>
<evidence type="ECO:0000313" key="3">
    <source>
        <dbReference type="Proteomes" id="UP000218542"/>
    </source>
</evidence>
<proteinExistence type="predicted"/>
<dbReference type="PANTHER" id="PTHR43566">
    <property type="entry name" value="CONSERVED PROTEIN"/>
    <property type="match status" value="1"/>
</dbReference>
<dbReference type="EMBL" id="BAOS01000005">
    <property type="protein sequence ID" value="GAX60156.1"/>
    <property type="molecule type" value="Genomic_DNA"/>
</dbReference>
<keyword evidence="3" id="KW-1185">Reference proteome</keyword>
<dbReference type="Pfam" id="PF13635">
    <property type="entry name" value="DUF4143"/>
    <property type="match status" value="1"/>
</dbReference>
<dbReference type="AlphaFoldDB" id="A0A286TW98"/>
<dbReference type="Proteomes" id="UP000218542">
    <property type="component" value="Unassembled WGS sequence"/>
</dbReference>
<dbReference type="PANTHER" id="PTHR43566:SF2">
    <property type="entry name" value="DUF4143 DOMAIN-CONTAINING PROTEIN"/>
    <property type="match status" value="1"/>
</dbReference>
<evidence type="ECO:0000313" key="2">
    <source>
        <dbReference type="EMBL" id="GAX60156.1"/>
    </source>
</evidence>
<accession>A0A286TW98</accession>
<dbReference type="InterPro" id="IPR025420">
    <property type="entry name" value="DUF4143"/>
</dbReference>
<name>A0A286TW98_9BACT</name>
<evidence type="ECO:0000259" key="1">
    <source>
        <dbReference type="Pfam" id="PF13635"/>
    </source>
</evidence>